<dbReference type="Proteomes" id="UP000664521">
    <property type="component" value="Unassembled WGS sequence"/>
</dbReference>
<keyword evidence="9" id="KW-1185">Reference proteome</keyword>
<feature type="transmembrane region" description="Helical" evidence="6">
    <location>
        <begin position="165"/>
        <end position="183"/>
    </location>
</feature>
<organism evidence="8 9">
    <name type="scientific">Heterodermia speciosa</name>
    <dbReference type="NCBI Taxonomy" id="116794"/>
    <lineage>
        <taxon>Eukaryota</taxon>
        <taxon>Fungi</taxon>
        <taxon>Dikarya</taxon>
        <taxon>Ascomycota</taxon>
        <taxon>Pezizomycotina</taxon>
        <taxon>Lecanoromycetes</taxon>
        <taxon>OSLEUM clade</taxon>
        <taxon>Lecanoromycetidae</taxon>
        <taxon>Caliciales</taxon>
        <taxon>Physciaceae</taxon>
        <taxon>Heterodermia</taxon>
    </lineage>
</organism>
<feature type="transmembrane region" description="Helical" evidence="6">
    <location>
        <begin position="195"/>
        <end position="214"/>
    </location>
</feature>
<evidence type="ECO:0008006" key="10">
    <source>
        <dbReference type="Google" id="ProtNLM"/>
    </source>
</evidence>
<keyword evidence="2" id="KW-0813">Transport</keyword>
<evidence type="ECO:0000256" key="7">
    <source>
        <dbReference type="SAM" id="SignalP"/>
    </source>
</evidence>
<dbReference type="AlphaFoldDB" id="A0A8H3GAK0"/>
<dbReference type="GO" id="GO:0016020">
    <property type="term" value="C:membrane"/>
    <property type="evidence" value="ECO:0007669"/>
    <property type="project" value="UniProtKB-SubCell"/>
</dbReference>
<evidence type="ECO:0000256" key="1">
    <source>
        <dbReference type="ARBA" id="ARBA00004141"/>
    </source>
</evidence>
<proteinExistence type="predicted"/>
<evidence type="ECO:0000256" key="3">
    <source>
        <dbReference type="ARBA" id="ARBA00022692"/>
    </source>
</evidence>
<comment type="subcellular location">
    <subcellularLocation>
        <location evidence="1">Membrane</location>
        <topology evidence="1">Multi-pass membrane protein</topology>
    </subcellularLocation>
</comment>
<feature type="transmembrane region" description="Helical" evidence="6">
    <location>
        <begin position="97"/>
        <end position="115"/>
    </location>
</feature>
<evidence type="ECO:0000313" key="8">
    <source>
        <dbReference type="EMBL" id="CAF9936133.1"/>
    </source>
</evidence>
<keyword evidence="4 6" id="KW-1133">Transmembrane helix</keyword>
<evidence type="ECO:0000256" key="4">
    <source>
        <dbReference type="ARBA" id="ARBA00022989"/>
    </source>
</evidence>
<reference evidence="8" key="1">
    <citation type="submission" date="2021-03" db="EMBL/GenBank/DDBJ databases">
        <authorList>
            <person name="Tagirdzhanova G."/>
        </authorList>
    </citation>
    <scope>NUCLEOTIDE SEQUENCE</scope>
</reference>
<name>A0A8H3GAK0_9LECA</name>
<evidence type="ECO:0000256" key="5">
    <source>
        <dbReference type="ARBA" id="ARBA00023136"/>
    </source>
</evidence>
<dbReference type="PANTHER" id="PTHR45649">
    <property type="entry name" value="AMINO-ACID PERMEASE BAT1"/>
    <property type="match status" value="1"/>
</dbReference>
<accession>A0A8H3GAK0</accession>
<dbReference type="GO" id="GO:0022857">
    <property type="term" value="F:transmembrane transporter activity"/>
    <property type="evidence" value="ECO:0007669"/>
    <property type="project" value="InterPro"/>
</dbReference>
<evidence type="ECO:0000256" key="2">
    <source>
        <dbReference type="ARBA" id="ARBA00022448"/>
    </source>
</evidence>
<feature type="transmembrane region" description="Helical" evidence="6">
    <location>
        <begin position="44"/>
        <end position="65"/>
    </location>
</feature>
<keyword evidence="3 6" id="KW-0812">Transmembrane</keyword>
<gene>
    <name evidence="8" type="ORF">HETSPECPRED_010025</name>
</gene>
<comment type="caution">
    <text evidence="8">The sequence shown here is derived from an EMBL/GenBank/DDBJ whole genome shotgun (WGS) entry which is preliminary data.</text>
</comment>
<evidence type="ECO:0000313" key="9">
    <source>
        <dbReference type="Proteomes" id="UP000664521"/>
    </source>
</evidence>
<dbReference type="Gene3D" id="1.20.1740.10">
    <property type="entry name" value="Amino acid/polyamine transporter I"/>
    <property type="match status" value="1"/>
</dbReference>
<keyword evidence="5 6" id="KW-0472">Membrane</keyword>
<feature type="chain" id="PRO_5034986383" description="Amino acid permease/ SLC12A domain-containing protein" evidence="7">
    <location>
        <begin position="21"/>
        <end position="246"/>
    </location>
</feature>
<dbReference type="InterPro" id="IPR002293">
    <property type="entry name" value="AA/rel_permease1"/>
</dbReference>
<dbReference type="PANTHER" id="PTHR45649:SF4">
    <property type="entry name" value="TRANSPORTER, PUTATIVE (EUROFUNG)-RELATED"/>
    <property type="match status" value="1"/>
</dbReference>
<feature type="signal peptide" evidence="7">
    <location>
        <begin position="1"/>
        <end position="20"/>
    </location>
</feature>
<protein>
    <recommendedName>
        <fullName evidence="10">Amino acid permease/ SLC12A domain-containing protein</fullName>
    </recommendedName>
</protein>
<sequence>MPLTFAILLAFLFCIDDVYLAVDSPTSFAFMYVFRNAIGTAAGTTGLVYVILILNLFIAASVFAVTSRQLFAFARDDGVPASEWFAKVHFRYYVPHNSMAATATFTILLSLVNLWSTTAFAAIISLGVVALMATYAISISCFLVKRLRGQQLPPARWSMGRAGPTVNVLALIYTAWAFFWSFWPLEPDPDYETFNWAISIFIAVMLLACFEYFIHGRKHYKGPAVKVQDFQEFLDSPLFTSTPRYD</sequence>
<keyword evidence="7" id="KW-0732">Signal</keyword>
<dbReference type="OrthoDB" id="3257095at2759"/>
<evidence type="ECO:0000256" key="6">
    <source>
        <dbReference type="SAM" id="Phobius"/>
    </source>
</evidence>
<feature type="transmembrane region" description="Helical" evidence="6">
    <location>
        <begin position="121"/>
        <end position="144"/>
    </location>
</feature>
<dbReference type="EMBL" id="CAJPDS010000089">
    <property type="protein sequence ID" value="CAF9936133.1"/>
    <property type="molecule type" value="Genomic_DNA"/>
</dbReference>
<dbReference type="Pfam" id="PF13520">
    <property type="entry name" value="AA_permease_2"/>
    <property type="match status" value="1"/>
</dbReference>